<keyword evidence="2 3" id="KW-0378">Hydrolase</keyword>
<dbReference type="RefSeq" id="WP_075364820.1">
    <property type="nucleotide sequence ID" value="NZ_MLBF01000013.1"/>
</dbReference>
<comment type="similarity">
    <text evidence="3">Belongs to the Maf family. YhdE subfamily.</text>
</comment>
<dbReference type="PANTHER" id="PTHR43213:SF5">
    <property type="entry name" value="BIFUNCTIONAL DTTP_UTP PYROPHOSPHATASE_METHYLTRANSFERASE PROTEIN-RELATED"/>
    <property type="match status" value="1"/>
</dbReference>
<dbReference type="SUPFAM" id="SSF52972">
    <property type="entry name" value="ITPase-like"/>
    <property type="match status" value="1"/>
</dbReference>
<feature type="site" description="Important for substrate specificity" evidence="3">
    <location>
        <position position="74"/>
    </location>
</feature>
<dbReference type="GO" id="GO:0036221">
    <property type="term" value="F:UTP diphosphatase activity"/>
    <property type="evidence" value="ECO:0007669"/>
    <property type="project" value="RHEA"/>
</dbReference>
<organism evidence="4 5">
    <name type="scientific">Desulfosporosinus metallidurans</name>
    <dbReference type="NCBI Taxonomy" id="1888891"/>
    <lineage>
        <taxon>Bacteria</taxon>
        <taxon>Bacillati</taxon>
        <taxon>Bacillota</taxon>
        <taxon>Clostridia</taxon>
        <taxon>Eubacteriales</taxon>
        <taxon>Desulfitobacteriaceae</taxon>
        <taxon>Desulfosporosinus</taxon>
    </lineage>
</organism>
<gene>
    <name evidence="4" type="ORF">DSOL_2182</name>
</gene>
<dbReference type="Gene3D" id="3.90.950.10">
    <property type="match status" value="1"/>
</dbReference>
<feature type="site" description="Important for substrate specificity" evidence="3">
    <location>
        <position position="157"/>
    </location>
</feature>
<dbReference type="HAMAP" id="MF_00528">
    <property type="entry name" value="Maf"/>
    <property type="match status" value="1"/>
</dbReference>
<protein>
    <recommendedName>
        <fullName evidence="3">dTTP/UTP pyrophosphatase</fullName>
        <shortName evidence="3">dTTPase/UTPase</shortName>
        <ecNumber evidence="3">3.6.1.9</ecNumber>
    </recommendedName>
    <alternativeName>
        <fullName evidence="3">Nucleoside triphosphate pyrophosphatase</fullName>
    </alternativeName>
    <alternativeName>
        <fullName evidence="3">Nucleotide pyrophosphatase</fullName>
        <shortName evidence="3">Nucleotide PPase</shortName>
    </alternativeName>
</protein>
<dbReference type="InterPro" id="IPR003697">
    <property type="entry name" value="Maf-like"/>
</dbReference>
<dbReference type="EC" id="3.6.1.9" evidence="3"/>
<proteinExistence type="inferred from homology"/>
<evidence type="ECO:0000256" key="2">
    <source>
        <dbReference type="ARBA" id="ARBA00022801"/>
    </source>
</evidence>
<dbReference type="PANTHER" id="PTHR43213">
    <property type="entry name" value="BIFUNCTIONAL DTTP/UTP PYROPHOSPHATASE/METHYLTRANSFERASE PROTEIN-RELATED"/>
    <property type="match status" value="1"/>
</dbReference>
<comment type="catalytic activity">
    <reaction evidence="3">
        <text>UTP + H2O = UMP + diphosphate + H(+)</text>
        <dbReference type="Rhea" id="RHEA:29395"/>
        <dbReference type="ChEBI" id="CHEBI:15377"/>
        <dbReference type="ChEBI" id="CHEBI:15378"/>
        <dbReference type="ChEBI" id="CHEBI:33019"/>
        <dbReference type="ChEBI" id="CHEBI:46398"/>
        <dbReference type="ChEBI" id="CHEBI:57865"/>
        <dbReference type="EC" id="3.6.1.9"/>
    </reaction>
</comment>
<evidence type="ECO:0000256" key="1">
    <source>
        <dbReference type="ARBA" id="ARBA00001968"/>
    </source>
</evidence>
<dbReference type="STRING" id="1888891.DSOL_2182"/>
<dbReference type="InterPro" id="IPR029001">
    <property type="entry name" value="ITPase-like_fam"/>
</dbReference>
<accession>A0A1Q8QX27</accession>
<comment type="subcellular location">
    <subcellularLocation>
        <location evidence="3">Cytoplasm</location>
    </subcellularLocation>
</comment>
<sequence length="218" mass="22867">MLVLASSSPRRATLLREGGYPFAVVKASVTEELPEGILPATGVRQLAIRKAEAGLTHWLELGGDSQDVVLGADTMVVLDAQILGKPATLVEAETMLTRLSGRTHVVLTGVALISGSGRLKADVVETVVQFRQLGSDEIQAYVAGGEPMDKAGAYGIQGEAGKFVASIQGSLTNVIGLPMEYLSEQLKAWGIEQTNIASREVDDGLSTFEGFTGGTPTP</sequence>
<dbReference type="Pfam" id="PF02545">
    <property type="entry name" value="Maf"/>
    <property type="match status" value="1"/>
</dbReference>
<feature type="site" description="Important for substrate specificity" evidence="3">
    <location>
        <position position="10"/>
    </location>
</feature>
<comment type="function">
    <text evidence="3">Nucleoside triphosphate pyrophosphatase that hydrolyzes dTTP and UTP. May have a dual role in cell division arrest and in preventing the incorporation of modified nucleotides into cellular nucleic acids.</text>
</comment>
<keyword evidence="3" id="KW-0546">Nucleotide metabolism</keyword>
<dbReference type="GO" id="GO:0036218">
    <property type="term" value="F:dTTP diphosphatase activity"/>
    <property type="evidence" value="ECO:0007669"/>
    <property type="project" value="RHEA"/>
</dbReference>
<keyword evidence="5" id="KW-1185">Reference proteome</keyword>
<evidence type="ECO:0000256" key="3">
    <source>
        <dbReference type="HAMAP-Rule" id="MF_00528"/>
    </source>
</evidence>
<name>A0A1Q8QX27_9FIRM</name>
<dbReference type="CDD" id="cd00555">
    <property type="entry name" value="Maf"/>
    <property type="match status" value="1"/>
</dbReference>
<dbReference type="AlphaFoldDB" id="A0A1Q8QX27"/>
<dbReference type="OrthoDB" id="9807767at2"/>
<comment type="caution">
    <text evidence="3">Lacks conserved residue(s) required for the propagation of feature annotation.</text>
</comment>
<dbReference type="GO" id="GO:0005737">
    <property type="term" value="C:cytoplasm"/>
    <property type="evidence" value="ECO:0007669"/>
    <property type="project" value="UniProtKB-SubCell"/>
</dbReference>
<dbReference type="GO" id="GO:0009117">
    <property type="term" value="P:nucleotide metabolic process"/>
    <property type="evidence" value="ECO:0007669"/>
    <property type="project" value="UniProtKB-KW"/>
</dbReference>
<comment type="catalytic activity">
    <reaction evidence="3">
        <text>dTTP + H2O = dTMP + diphosphate + H(+)</text>
        <dbReference type="Rhea" id="RHEA:28534"/>
        <dbReference type="ChEBI" id="CHEBI:15377"/>
        <dbReference type="ChEBI" id="CHEBI:15378"/>
        <dbReference type="ChEBI" id="CHEBI:33019"/>
        <dbReference type="ChEBI" id="CHEBI:37568"/>
        <dbReference type="ChEBI" id="CHEBI:63528"/>
        <dbReference type="EC" id="3.6.1.9"/>
    </reaction>
</comment>
<reference evidence="4 5" key="1">
    <citation type="submission" date="2016-09" db="EMBL/GenBank/DDBJ databases">
        <title>Complete genome of Desulfosporosinus sp. OL.</title>
        <authorList>
            <person name="Mardanov A."/>
            <person name="Beletsky A."/>
            <person name="Panova A."/>
            <person name="Karnachuk O."/>
            <person name="Ravin N."/>
        </authorList>
    </citation>
    <scope>NUCLEOTIDE SEQUENCE [LARGE SCALE GENOMIC DNA]</scope>
    <source>
        <strain evidence="4 5">OL</strain>
    </source>
</reference>
<evidence type="ECO:0000313" key="5">
    <source>
        <dbReference type="Proteomes" id="UP000186102"/>
    </source>
</evidence>
<dbReference type="NCBIfam" id="TIGR00172">
    <property type="entry name" value="maf"/>
    <property type="match status" value="1"/>
</dbReference>
<evidence type="ECO:0000313" key="4">
    <source>
        <dbReference type="EMBL" id="OLN31887.1"/>
    </source>
</evidence>
<comment type="caution">
    <text evidence="4">The sequence shown here is derived from an EMBL/GenBank/DDBJ whole genome shotgun (WGS) entry which is preliminary data.</text>
</comment>
<comment type="cofactor">
    <cofactor evidence="1 3">
        <name>a divalent metal cation</name>
        <dbReference type="ChEBI" id="CHEBI:60240"/>
    </cofactor>
</comment>
<keyword evidence="3" id="KW-0963">Cytoplasm</keyword>
<dbReference type="EMBL" id="MLBF01000013">
    <property type="protein sequence ID" value="OLN31887.1"/>
    <property type="molecule type" value="Genomic_DNA"/>
</dbReference>
<dbReference type="Proteomes" id="UP000186102">
    <property type="component" value="Unassembled WGS sequence"/>
</dbReference>
<feature type="active site" description="Proton acceptor" evidence="3">
    <location>
        <position position="73"/>
    </location>
</feature>
<dbReference type="PIRSF" id="PIRSF006305">
    <property type="entry name" value="Maf"/>
    <property type="match status" value="1"/>
</dbReference>